<organism evidence="3">
    <name type="scientific">Flavobacterium columnare</name>
    <dbReference type="NCBI Taxonomy" id="996"/>
    <lineage>
        <taxon>Bacteria</taxon>
        <taxon>Pseudomonadati</taxon>
        <taxon>Bacteroidota</taxon>
        <taxon>Flavobacteriia</taxon>
        <taxon>Flavobacteriales</taxon>
        <taxon>Flavobacteriaceae</taxon>
        <taxon>Flavobacterium</taxon>
    </lineage>
</organism>
<protein>
    <submittedName>
        <fullName evidence="3">DUF4252 domain-containing protein</fullName>
    </submittedName>
</protein>
<accession>A0AA94JN19</accession>
<keyword evidence="2" id="KW-0732">Signal</keyword>
<dbReference type="EMBL" id="RWGX01000005">
    <property type="protein sequence ID" value="RVU87041.1"/>
    <property type="molecule type" value="Genomic_DNA"/>
</dbReference>
<keyword evidence="1" id="KW-0175">Coiled coil</keyword>
<feature type="coiled-coil region" evidence="1">
    <location>
        <begin position="92"/>
        <end position="119"/>
    </location>
</feature>
<comment type="caution">
    <text evidence="3">The sequence shown here is derived from an EMBL/GenBank/DDBJ whole genome shotgun (WGS) entry which is preliminary data.</text>
</comment>
<gene>
    <name evidence="3" type="ORF">EJB19_11825</name>
</gene>
<evidence type="ECO:0000256" key="2">
    <source>
        <dbReference type="SAM" id="SignalP"/>
    </source>
</evidence>
<proteinExistence type="predicted"/>
<dbReference type="AlphaFoldDB" id="A0AA94JN19"/>
<dbReference type="InterPro" id="IPR025348">
    <property type="entry name" value="DUF4252"/>
</dbReference>
<name>A0AA94JN19_9FLAO</name>
<sequence length="179" mass="20607">MIKRHAKFLKSKKMKKKIVLVFSILSFYLGTAQTPFDKFESNNNVSSVIVNDKMFELMSKVKMETKEDQVYLNLIKKLDYLKVFKTSHSKTISDMRTSIEQYSDKLEELMRVNENGKSTKIYVKMIPGSTNVSELLLFMEGKETILMSLTGNFSLNEISLLTKRMNLPGGEELNRAAKK</sequence>
<evidence type="ECO:0000313" key="3">
    <source>
        <dbReference type="EMBL" id="RVU87041.1"/>
    </source>
</evidence>
<feature type="signal peptide" evidence="2">
    <location>
        <begin position="1"/>
        <end position="32"/>
    </location>
</feature>
<feature type="chain" id="PRO_5043279334" evidence="2">
    <location>
        <begin position="33"/>
        <end position="179"/>
    </location>
</feature>
<reference evidence="3" key="1">
    <citation type="submission" date="2018-12" db="EMBL/GenBank/DDBJ databases">
        <title>Draft genome sequence of Flaovobacterium columnare BGFS27 isolated from channel catfish in Alabama.</title>
        <authorList>
            <person name="Cai W."/>
            <person name="Arias C."/>
        </authorList>
    </citation>
    <scope>NUCLEOTIDE SEQUENCE [LARGE SCALE GENOMIC DNA]</scope>
    <source>
        <strain evidence="3">BGFS27</strain>
    </source>
</reference>
<evidence type="ECO:0000256" key="1">
    <source>
        <dbReference type="SAM" id="Coils"/>
    </source>
</evidence>
<dbReference type="Pfam" id="PF14060">
    <property type="entry name" value="DUF4252"/>
    <property type="match status" value="1"/>
</dbReference>